<dbReference type="RefSeq" id="WP_093939141.1">
    <property type="nucleotide sequence ID" value="NZ_NMQT01000184.1"/>
</dbReference>
<keyword evidence="1" id="KW-0812">Transmembrane</keyword>
<organism evidence="2 3">
    <name type="scientific">Amycolatopsis thailandensis</name>
    <dbReference type="NCBI Taxonomy" id="589330"/>
    <lineage>
        <taxon>Bacteria</taxon>
        <taxon>Bacillati</taxon>
        <taxon>Actinomycetota</taxon>
        <taxon>Actinomycetes</taxon>
        <taxon>Pseudonocardiales</taxon>
        <taxon>Pseudonocardiaceae</taxon>
        <taxon>Amycolatopsis</taxon>
    </lineage>
</organism>
<dbReference type="AlphaFoldDB" id="A0A229RD23"/>
<keyword evidence="1" id="KW-0472">Membrane</keyword>
<reference evidence="2 3" key="1">
    <citation type="submission" date="2017-07" db="EMBL/GenBank/DDBJ databases">
        <title>Amycolatopsis thailandensis Genome sequencing and assembly.</title>
        <authorList>
            <person name="Kaur N."/>
            <person name="Mayilraj S."/>
        </authorList>
    </citation>
    <scope>NUCLEOTIDE SEQUENCE [LARGE SCALE GENOMIC DNA]</scope>
    <source>
        <strain evidence="2 3">JCM 16380</strain>
    </source>
</reference>
<keyword evidence="1" id="KW-1133">Transmembrane helix</keyword>
<evidence type="ECO:0000313" key="3">
    <source>
        <dbReference type="Proteomes" id="UP000215223"/>
    </source>
</evidence>
<proteinExistence type="predicted"/>
<comment type="caution">
    <text evidence="2">The sequence shown here is derived from an EMBL/GenBank/DDBJ whole genome shotgun (WGS) entry which is preliminary data.</text>
</comment>
<sequence>MRSRPARRLWLAVALVAGTAGLFWLTSWLLGKGNDGAGIANVLALPVEVLGSVAASVALRSHPEADEAKLKAWVSTLLDQVVTTEASA</sequence>
<dbReference type="EMBL" id="NMQT01000184">
    <property type="protein sequence ID" value="OXM44485.1"/>
    <property type="molecule type" value="Genomic_DNA"/>
</dbReference>
<accession>A0A229RD23</accession>
<feature type="transmembrane region" description="Helical" evidence="1">
    <location>
        <begin position="9"/>
        <end position="30"/>
    </location>
</feature>
<evidence type="ECO:0000256" key="1">
    <source>
        <dbReference type="SAM" id="Phobius"/>
    </source>
</evidence>
<keyword evidence="3" id="KW-1185">Reference proteome</keyword>
<gene>
    <name evidence="2" type="ORF">CFP71_40250</name>
</gene>
<name>A0A229RD23_9PSEU</name>
<protein>
    <submittedName>
        <fullName evidence="2">Uncharacterized protein</fullName>
    </submittedName>
</protein>
<evidence type="ECO:0000313" key="2">
    <source>
        <dbReference type="EMBL" id="OXM44485.1"/>
    </source>
</evidence>
<dbReference type="Proteomes" id="UP000215223">
    <property type="component" value="Unassembled WGS sequence"/>
</dbReference>
<dbReference type="OrthoDB" id="419058at2"/>
<feature type="transmembrane region" description="Helical" evidence="1">
    <location>
        <begin position="36"/>
        <end position="59"/>
    </location>
</feature>